<proteinExistence type="predicted"/>
<feature type="domain" description="Retropepsin-like aspartic endopeptidase" evidence="1">
    <location>
        <begin position="12"/>
        <end position="141"/>
    </location>
</feature>
<dbReference type="SUPFAM" id="SSF50630">
    <property type="entry name" value="Acid proteases"/>
    <property type="match status" value="1"/>
</dbReference>
<sequence length="148" mass="17216">MKKRKQSLIDIGWREWISLTEFNDFYLKAKIDTGATMSALHATHIKEYDSKGSKYVKFRLHQSKTYKMIKKPIIGYKTIKNSFGKKQMRPLVNISIKIGNSVIETVITLTRRSRMTYPVLIGRSSLGKNYRINPKRSYLTGRNKPNSK</sequence>
<dbReference type="Pfam" id="PF05618">
    <property type="entry name" value="Zn_protease"/>
    <property type="match status" value="1"/>
</dbReference>
<protein>
    <recommendedName>
        <fullName evidence="1">Retropepsin-like aspartic endopeptidase domain-containing protein</fullName>
    </recommendedName>
</protein>
<dbReference type="PANTHER" id="PTHR38037">
    <property type="entry name" value="ZN_PROTEASE DOMAIN-CONTAINING PROTEIN"/>
    <property type="match status" value="1"/>
</dbReference>
<dbReference type="Gene3D" id="2.40.70.10">
    <property type="entry name" value="Acid Proteases"/>
    <property type="match status" value="1"/>
</dbReference>
<dbReference type="InterPro" id="IPR008503">
    <property type="entry name" value="Asp_endopeptidase"/>
</dbReference>
<gene>
    <name evidence="2" type="ORF">METZ01_LOCUS72883</name>
</gene>
<dbReference type="EMBL" id="UINC01005239">
    <property type="protein sequence ID" value="SVA20029.1"/>
    <property type="molecule type" value="Genomic_DNA"/>
</dbReference>
<reference evidence="2" key="1">
    <citation type="submission" date="2018-05" db="EMBL/GenBank/DDBJ databases">
        <authorList>
            <person name="Lanie J.A."/>
            <person name="Ng W.-L."/>
            <person name="Kazmierczak K.M."/>
            <person name="Andrzejewski T.M."/>
            <person name="Davidsen T.M."/>
            <person name="Wayne K.J."/>
            <person name="Tettelin H."/>
            <person name="Glass J.I."/>
            <person name="Rusch D."/>
            <person name="Podicherti R."/>
            <person name="Tsui H.-C.T."/>
            <person name="Winkler M.E."/>
        </authorList>
    </citation>
    <scope>NUCLEOTIDE SEQUENCE</scope>
</reference>
<dbReference type="PANTHER" id="PTHR38037:SF2">
    <property type="entry name" value="ATP-DEPENDENT ZINC PROTEASE DOMAIN-CONTAINING PROTEIN-RELATED"/>
    <property type="match status" value="1"/>
</dbReference>
<accession>A0A381TW10</accession>
<evidence type="ECO:0000313" key="2">
    <source>
        <dbReference type="EMBL" id="SVA20029.1"/>
    </source>
</evidence>
<evidence type="ECO:0000259" key="1">
    <source>
        <dbReference type="Pfam" id="PF05618"/>
    </source>
</evidence>
<name>A0A381TW10_9ZZZZ</name>
<organism evidence="2">
    <name type="scientific">marine metagenome</name>
    <dbReference type="NCBI Taxonomy" id="408172"/>
    <lineage>
        <taxon>unclassified sequences</taxon>
        <taxon>metagenomes</taxon>
        <taxon>ecological metagenomes</taxon>
    </lineage>
</organism>
<dbReference type="AlphaFoldDB" id="A0A381TW10"/>
<dbReference type="InterPro" id="IPR021109">
    <property type="entry name" value="Peptidase_aspartic_dom_sf"/>
</dbReference>